<dbReference type="EMBL" id="CAVMBE010000017">
    <property type="protein sequence ID" value="CAK3969269.1"/>
    <property type="molecule type" value="Genomic_DNA"/>
</dbReference>
<gene>
    <name evidence="3" type="ORF">LECACI_7A003564</name>
</gene>
<comment type="caution">
    <text evidence="3">The sequence shown here is derived from an EMBL/GenBank/DDBJ whole genome shotgun (WGS) entry which is preliminary data.</text>
</comment>
<feature type="signal peptide" evidence="2">
    <location>
        <begin position="1"/>
        <end position="20"/>
    </location>
</feature>
<name>A0AAI8YX36_9PEZI</name>
<evidence type="ECO:0000313" key="4">
    <source>
        <dbReference type="Proteomes" id="UP001296104"/>
    </source>
</evidence>
<organism evidence="3 4">
    <name type="scientific">Lecanosticta acicola</name>
    <dbReference type="NCBI Taxonomy" id="111012"/>
    <lineage>
        <taxon>Eukaryota</taxon>
        <taxon>Fungi</taxon>
        <taxon>Dikarya</taxon>
        <taxon>Ascomycota</taxon>
        <taxon>Pezizomycotina</taxon>
        <taxon>Dothideomycetes</taxon>
        <taxon>Dothideomycetidae</taxon>
        <taxon>Mycosphaerellales</taxon>
        <taxon>Mycosphaerellaceae</taxon>
        <taxon>Lecanosticta</taxon>
    </lineage>
</organism>
<dbReference type="Proteomes" id="UP001296104">
    <property type="component" value="Unassembled WGS sequence"/>
</dbReference>
<feature type="compositionally biased region" description="Polar residues" evidence="1">
    <location>
        <begin position="147"/>
        <end position="156"/>
    </location>
</feature>
<protein>
    <submittedName>
        <fullName evidence="3">Uncharacterized protein</fullName>
    </submittedName>
</protein>
<feature type="region of interest" description="Disordered" evidence="1">
    <location>
        <begin position="136"/>
        <end position="156"/>
    </location>
</feature>
<dbReference type="AlphaFoldDB" id="A0AAI8YX36"/>
<feature type="chain" id="PRO_5042574477" evidence="2">
    <location>
        <begin position="21"/>
        <end position="156"/>
    </location>
</feature>
<evidence type="ECO:0000256" key="2">
    <source>
        <dbReference type="SAM" id="SignalP"/>
    </source>
</evidence>
<sequence>MHFIAVLTAIASLAVTHTLAAPLDPSNLLIARAEQNAEAAQNFQAAQDFAAKYEKASTADKAAWPWGGPWGVPWGFGGGAYSNPDGSKYGYGSQISGNGFTFNNGATQFGYSKDGWFLKTPQGNYDLTRGIRPDGTHFTPLQDPFRSPSTPNKFGW</sequence>
<reference evidence="3" key="1">
    <citation type="submission" date="2023-11" db="EMBL/GenBank/DDBJ databases">
        <authorList>
            <person name="Alioto T."/>
            <person name="Alioto T."/>
            <person name="Gomez Garrido J."/>
        </authorList>
    </citation>
    <scope>NUCLEOTIDE SEQUENCE</scope>
</reference>
<evidence type="ECO:0000313" key="3">
    <source>
        <dbReference type="EMBL" id="CAK3969269.1"/>
    </source>
</evidence>
<keyword evidence="2" id="KW-0732">Signal</keyword>
<accession>A0AAI8YX36</accession>
<evidence type="ECO:0000256" key="1">
    <source>
        <dbReference type="SAM" id="MobiDB-lite"/>
    </source>
</evidence>
<proteinExistence type="predicted"/>
<keyword evidence="4" id="KW-1185">Reference proteome</keyword>